<comment type="caution">
    <text evidence="5">The sequence shown here is derived from an EMBL/GenBank/DDBJ whole genome shotgun (WGS) entry which is preliminary data.</text>
</comment>
<evidence type="ECO:0000313" key="6">
    <source>
        <dbReference type="Proteomes" id="UP000315295"/>
    </source>
</evidence>
<comment type="pathway">
    <text evidence="1">Glycolipid biosynthesis; glycosylphosphatidylinositol-anchor biosynthesis.</text>
</comment>
<protein>
    <recommendedName>
        <fullName evidence="4">Phosphatidylinositol N-acetylglucosaminyltransferase subunit H conserved domain-containing protein</fullName>
    </recommendedName>
</protein>
<keyword evidence="6" id="KW-1185">Reference proteome</keyword>
<dbReference type="UniPathway" id="UPA00196"/>
<dbReference type="STRING" id="106549.A0A540KHX8"/>
<accession>A0A540KHX8</accession>
<evidence type="ECO:0000256" key="2">
    <source>
        <dbReference type="ARBA" id="ARBA00009610"/>
    </source>
</evidence>
<dbReference type="Proteomes" id="UP000315295">
    <property type="component" value="Unassembled WGS sequence"/>
</dbReference>
<dbReference type="PANTHER" id="PTHR15231:SF1">
    <property type="entry name" value="PHOSPHATIDYLINOSITOL N-ACETYLGLUCOSAMINYLTRANSFERASE SUBUNIT H"/>
    <property type="match status" value="1"/>
</dbReference>
<gene>
    <name evidence="5" type="ORF">C1H46_040690</name>
</gene>
<evidence type="ECO:0000256" key="3">
    <source>
        <dbReference type="SAM" id="Phobius"/>
    </source>
</evidence>
<dbReference type="Pfam" id="PF10181">
    <property type="entry name" value="PIG-H"/>
    <property type="match status" value="1"/>
</dbReference>
<feature type="domain" description="Phosphatidylinositol N-acetylglucosaminyltransferase subunit H conserved" evidence="4">
    <location>
        <begin position="97"/>
        <end position="160"/>
    </location>
</feature>
<dbReference type="EMBL" id="VIEB01001251">
    <property type="protein sequence ID" value="TQD73780.1"/>
    <property type="molecule type" value="Genomic_DNA"/>
</dbReference>
<proteinExistence type="inferred from homology"/>
<dbReference type="GO" id="GO:0000506">
    <property type="term" value="C:glycosylphosphatidylinositol-N-acetylglucosaminyltransferase (GPI-GnT) complex"/>
    <property type="evidence" value="ECO:0007669"/>
    <property type="project" value="InterPro"/>
</dbReference>
<dbReference type="GO" id="GO:0006506">
    <property type="term" value="P:GPI anchor biosynthetic process"/>
    <property type="evidence" value="ECO:0007669"/>
    <property type="project" value="UniProtKB-UniPathway"/>
</dbReference>
<dbReference type="AlphaFoldDB" id="A0A540KHX8"/>
<name>A0A540KHX8_MALBA</name>
<reference evidence="5 6" key="1">
    <citation type="journal article" date="2019" name="G3 (Bethesda)">
        <title>Sequencing of a Wild Apple (Malus baccata) Genome Unravels the Differences Between Cultivated and Wild Apple Species Regarding Disease Resistance and Cold Tolerance.</title>
        <authorList>
            <person name="Chen X."/>
        </authorList>
    </citation>
    <scope>NUCLEOTIDE SEQUENCE [LARGE SCALE GENOMIC DNA]</scope>
    <source>
        <strain evidence="6">cv. Shandingzi</strain>
        <tissue evidence="5">Leaves</tissue>
    </source>
</reference>
<evidence type="ECO:0000313" key="5">
    <source>
        <dbReference type="EMBL" id="TQD73780.1"/>
    </source>
</evidence>
<dbReference type="InterPro" id="IPR044215">
    <property type="entry name" value="PIG-H"/>
</dbReference>
<comment type="similarity">
    <text evidence="2">Belongs to the PIGH family.</text>
</comment>
<evidence type="ECO:0000259" key="4">
    <source>
        <dbReference type="Pfam" id="PF10181"/>
    </source>
</evidence>
<keyword evidence="3" id="KW-0472">Membrane</keyword>
<dbReference type="InterPro" id="IPR019328">
    <property type="entry name" value="PIGH-H_dom"/>
</dbReference>
<keyword evidence="3" id="KW-1133">Transmembrane helix</keyword>
<organism evidence="5 6">
    <name type="scientific">Malus baccata</name>
    <name type="common">Siberian crab apple</name>
    <name type="synonym">Pyrus baccata</name>
    <dbReference type="NCBI Taxonomy" id="106549"/>
    <lineage>
        <taxon>Eukaryota</taxon>
        <taxon>Viridiplantae</taxon>
        <taxon>Streptophyta</taxon>
        <taxon>Embryophyta</taxon>
        <taxon>Tracheophyta</taxon>
        <taxon>Spermatophyta</taxon>
        <taxon>Magnoliopsida</taxon>
        <taxon>eudicotyledons</taxon>
        <taxon>Gunneridae</taxon>
        <taxon>Pentapetalae</taxon>
        <taxon>rosids</taxon>
        <taxon>fabids</taxon>
        <taxon>Rosales</taxon>
        <taxon>Rosaceae</taxon>
        <taxon>Amygdaloideae</taxon>
        <taxon>Maleae</taxon>
        <taxon>Malus</taxon>
    </lineage>
</organism>
<dbReference type="PANTHER" id="PTHR15231">
    <property type="entry name" value="PHOSPHATIDYLINOSITOL N-ACETYLGLUCOSAMINYLTRANSFERASE SUBUNIT H"/>
    <property type="match status" value="1"/>
</dbReference>
<evidence type="ECO:0000256" key="1">
    <source>
        <dbReference type="ARBA" id="ARBA00004687"/>
    </source>
</evidence>
<keyword evidence="3" id="KW-0812">Transmembrane</keyword>
<feature type="transmembrane region" description="Helical" evidence="3">
    <location>
        <begin position="39"/>
        <end position="57"/>
    </location>
</feature>
<sequence length="193" mass="21477">MVGSSITNSRYTYLHDCKRPCEAVDVHHIIVRKSGAKGLFVYLFAVVILATAFYVFFVKEKSVIIVLWSLLLDAFLVKLLQKSVEKGEDPSDGAFESIMVMPAFGVQLETHYVSGKIVRRFVPMDKILKPVVLECVTPVTCYWSLSFIVHGEAELVLVFKELRPPMKMLVPIWKALCAATGTKGSSNACTEDG</sequence>